<dbReference type="EMBL" id="JABMCI010000041">
    <property type="protein sequence ID" value="NUU16093.1"/>
    <property type="molecule type" value="Genomic_DNA"/>
</dbReference>
<dbReference type="Proteomes" id="UP000565724">
    <property type="component" value="Unassembled WGS sequence"/>
</dbReference>
<comment type="caution">
    <text evidence="6">The sequence shown here is derived from an EMBL/GenBank/DDBJ whole genome shotgun (WGS) entry which is preliminary data.</text>
</comment>
<dbReference type="PIRSF" id="PIRSF001235">
    <property type="entry name" value="Amidase_carbamoylase"/>
    <property type="match status" value="1"/>
</dbReference>
<dbReference type="InterPro" id="IPR036264">
    <property type="entry name" value="Bact_exopeptidase_dim_dom"/>
</dbReference>
<evidence type="ECO:0000313" key="6">
    <source>
        <dbReference type="EMBL" id="NUU16093.1"/>
    </source>
</evidence>
<dbReference type="Pfam" id="PF01546">
    <property type="entry name" value="Peptidase_M20"/>
    <property type="match status" value="1"/>
</dbReference>
<keyword evidence="2 6" id="KW-0378">Hydrolase</keyword>
<dbReference type="NCBIfam" id="TIGR01879">
    <property type="entry name" value="hydantase"/>
    <property type="match status" value="1"/>
</dbReference>
<proteinExistence type="inferred from homology"/>
<dbReference type="AlphaFoldDB" id="A0A7Y5ZXR5"/>
<keyword evidence="3" id="KW-0479">Metal-binding</keyword>
<feature type="binding site" evidence="3">
    <location>
        <position position="74"/>
    </location>
    <ligand>
        <name>Zn(2+)</name>
        <dbReference type="ChEBI" id="CHEBI:29105"/>
        <label>1</label>
    </ligand>
</feature>
<evidence type="ECO:0000256" key="1">
    <source>
        <dbReference type="ARBA" id="ARBA00006153"/>
    </source>
</evidence>
<dbReference type="InterPro" id="IPR002933">
    <property type="entry name" value="Peptidase_M20"/>
</dbReference>
<gene>
    <name evidence="6" type="ORF">HP550_02350</name>
</gene>
<keyword evidence="7" id="KW-1185">Reference proteome</keyword>
<feature type="binding site" evidence="3">
    <location>
        <position position="85"/>
    </location>
    <ligand>
        <name>Zn(2+)</name>
        <dbReference type="ChEBI" id="CHEBI:29105"/>
        <label>2</label>
    </ligand>
</feature>
<evidence type="ECO:0000256" key="3">
    <source>
        <dbReference type="PIRSR" id="PIRSR001235-1"/>
    </source>
</evidence>
<dbReference type="PANTHER" id="PTHR32494">
    <property type="entry name" value="ALLANTOATE DEIMINASE-RELATED"/>
    <property type="match status" value="1"/>
</dbReference>
<keyword evidence="3" id="KW-0862">Zinc</keyword>
<feature type="binding site" evidence="4">
    <location>
        <position position="210"/>
    </location>
    <ligand>
        <name>allantoate</name>
        <dbReference type="ChEBI" id="CHEBI:17536"/>
    </ligand>
</feature>
<feature type="binding site" evidence="4">
    <location>
        <position position="268"/>
    </location>
    <ligand>
        <name>allantoate</name>
        <dbReference type="ChEBI" id="CHEBI:17536"/>
    </ligand>
</feature>
<evidence type="ECO:0000256" key="2">
    <source>
        <dbReference type="ARBA" id="ARBA00022801"/>
    </source>
</evidence>
<dbReference type="GO" id="GO:0016813">
    <property type="term" value="F:hydrolase activity, acting on carbon-nitrogen (but not peptide) bonds, in linear amidines"/>
    <property type="evidence" value="ECO:0007669"/>
    <property type="project" value="InterPro"/>
</dbReference>
<evidence type="ECO:0000313" key="7">
    <source>
        <dbReference type="Proteomes" id="UP000565724"/>
    </source>
</evidence>
<feature type="binding site" evidence="4">
    <location>
        <position position="281"/>
    </location>
    <ligand>
        <name>allantoate</name>
        <dbReference type="ChEBI" id="CHEBI:17536"/>
    </ligand>
</feature>
<dbReference type="Gene3D" id="3.40.630.10">
    <property type="entry name" value="Zn peptidases"/>
    <property type="match status" value="1"/>
</dbReference>
<dbReference type="SUPFAM" id="SSF55031">
    <property type="entry name" value="Bacterial exopeptidase dimerisation domain"/>
    <property type="match status" value="1"/>
</dbReference>
<dbReference type="InterPro" id="IPR011650">
    <property type="entry name" value="Peptidase_M20_dimer"/>
</dbReference>
<feature type="binding site" evidence="3">
    <location>
        <position position="185"/>
    </location>
    <ligand>
        <name>Zn(2+)</name>
        <dbReference type="ChEBI" id="CHEBI:29105"/>
        <label>1</label>
    </ligand>
</feature>
<comment type="cofactor">
    <cofactor evidence="3">
        <name>Zn(2+)</name>
        <dbReference type="ChEBI" id="CHEBI:29105"/>
    </cofactor>
    <text evidence="3">Binds 2 Zn(2+) ions per subunit.</text>
</comment>
<dbReference type="Gene3D" id="3.30.70.360">
    <property type="match status" value="1"/>
</dbReference>
<evidence type="ECO:0000256" key="4">
    <source>
        <dbReference type="PIRSR" id="PIRSR001235-2"/>
    </source>
</evidence>
<dbReference type="SUPFAM" id="SSF53187">
    <property type="entry name" value="Zn-dependent exopeptidases"/>
    <property type="match status" value="1"/>
</dbReference>
<dbReference type="InterPro" id="IPR010158">
    <property type="entry name" value="Amidase_Cbmase"/>
</dbReference>
<feature type="binding site" evidence="3">
    <location>
        <position position="85"/>
    </location>
    <ligand>
        <name>Zn(2+)</name>
        <dbReference type="ChEBI" id="CHEBI:29105"/>
        <label>1</label>
    </ligand>
</feature>
<dbReference type="PANTHER" id="PTHR32494:SF5">
    <property type="entry name" value="ALLANTOATE AMIDOHYDROLASE"/>
    <property type="match status" value="1"/>
</dbReference>
<dbReference type="GO" id="GO:0046872">
    <property type="term" value="F:metal ion binding"/>
    <property type="evidence" value="ECO:0007669"/>
    <property type="project" value="UniProtKB-KW"/>
</dbReference>
<feature type="domain" description="Peptidase M20 dimerisation" evidence="5">
    <location>
        <begin position="210"/>
        <end position="303"/>
    </location>
</feature>
<dbReference type="Pfam" id="PF07687">
    <property type="entry name" value="M20_dimer"/>
    <property type="match status" value="1"/>
</dbReference>
<evidence type="ECO:0000259" key="5">
    <source>
        <dbReference type="Pfam" id="PF07687"/>
    </source>
</evidence>
<sequence>MTFAGTWSELAPVGRATDGGYRRFAWTREDHTLREWFAGSAAARGLDLVTDRAGNQWAWWGDPDATPGVVTGSHLDSVPGGGAFDGPLGVVSGFAALDLLRERGVTPARPLGIVNFVDEEGARFGVACAGSRLITGVLDADRARALRDADGVTMADALTAAGRDPAELGPDAQALRRISAFVELHVEQGRALVHTGDAVGVGRMIWPHGRWRVELRGEANHAGTTPLADRRDPMLDLAALIAQVRRAAEDAGALATVGKLRVDPNGVNAIPSQVTAWLDVRASEETAVRAVLASLAAYAPQEESWTPVTVLDADLADVVAGALDDPPRLGTGAGHDAGILAAAGIPTAMLFVRNPSGISHAPAEDADEADCLAGIDALAAVLGRLLT</sequence>
<accession>A0A7Y5ZXR5</accession>
<comment type="similarity">
    <text evidence="1">Belongs to the peptidase M20 family.</text>
</comment>
<protein>
    <submittedName>
        <fullName evidence="6">Allantoate amidohydrolase</fullName>
    </submittedName>
</protein>
<dbReference type="RefSeq" id="WP_175345984.1">
    <property type="nucleotide sequence ID" value="NZ_JABMCI010000041.1"/>
</dbReference>
<dbReference type="NCBIfam" id="NF006770">
    <property type="entry name" value="PRK09290.1-4"/>
    <property type="match status" value="1"/>
</dbReference>
<reference evidence="6 7" key="1">
    <citation type="submission" date="2020-05" db="EMBL/GenBank/DDBJ databases">
        <title>Genome Sequencing of Type Strains.</title>
        <authorList>
            <person name="Lemaire J.F."/>
            <person name="Inderbitzin P."/>
            <person name="Gregorio O.A."/>
            <person name="Collins S.B."/>
            <person name="Wespe N."/>
            <person name="Knight-Connoni V."/>
        </authorList>
    </citation>
    <scope>NUCLEOTIDE SEQUENCE [LARGE SCALE GENOMIC DNA]</scope>
    <source>
        <strain evidence="6 7">ATCC 25174</strain>
    </source>
</reference>
<feature type="binding site" evidence="3">
    <location>
        <position position="360"/>
    </location>
    <ligand>
        <name>Zn(2+)</name>
        <dbReference type="ChEBI" id="CHEBI:29105"/>
        <label>2</label>
    </ligand>
</feature>
<name>A0A7Y5ZXR5_9CELL</name>
<feature type="binding site" evidence="3">
    <location>
        <position position="120"/>
    </location>
    <ligand>
        <name>Zn(2+)</name>
        <dbReference type="ChEBI" id="CHEBI:29105"/>
        <label>2</label>
    </ligand>
</feature>
<organism evidence="6 7">
    <name type="scientific">Cellulomonas humilata</name>
    <dbReference type="NCBI Taxonomy" id="144055"/>
    <lineage>
        <taxon>Bacteria</taxon>
        <taxon>Bacillati</taxon>
        <taxon>Actinomycetota</taxon>
        <taxon>Actinomycetes</taxon>
        <taxon>Micrococcales</taxon>
        <taxon>Cellulomonadaceae</taxon>
        <taxon>Cellulomonas</taxon>
    </lineage>
</organism>